<organism evidence="2 3">
    <name type="scientific">Botrytis paeoniae</name>
    <dbReference type="NCBI Taxonomy" id="278948"/>
    <lineage>
        <taxon>Eukaryota</taxon>
        <taxon>Fungi</taxon>
        <taxon>Dikarya</taxon>
        <taxon>Ascomycota</taxon>
        <taxon>Pezizomycotina</taxon>
        <taxon>Leotiomycetes</taxon>
        <taxon>Helotiales</taxon>
        <taxon>Sclerotiniaceae</taxon>
        <taxon>Botrytis</taxon>
    </lineage>
</organism>
<protein>
    <submittedName>
        <fullName evidence="2">Uncharacterized protein</fullName>
    </submittedName>
</protein>
<evidence type="ECO:0000256" key="1">
    <source>
        <dbReference type="SAM" id="SignalP"/>
    </source>
</evidence>
<sequence>MRVNRGLILASAPLVLAAPTPSLFGVILALEAGIAEVITTVSNQIIEVAVSKLGATLQTNAAKHGSVWNYGSISCPKVALFIPRYLHDIAWTKKSTNYVSWTTYKANGVNFGAWLEQYTGFTI</sequence>
<accession>A0A4Z1FIY6</accession>
<proteinExistence type="predicted"/>
<dbReference type="AlphaFoldDB" id="A0A4Z1FIY6"/>
<feature type="signal peptide" evidence="1">
    <location>
        <begin position="1"/>
        <end position="17"/>
    </location>
</feature>
<name>A0A4Z1FIY6_9HELO</name>
<keyword evidence="1" id="KW-0732">Signal</keyword>
<comment type="caution">
    <text evidence="2">The sequence shown here is derived from an EMBL/GenBank/DDBJ whole genome shotgun (WGS) entry which is preliminary data.</text>
</comment>
<dbReference type="Proteomes" id="UP000297910">
    <property type="component" value="Unassembled WGS sequence"/>
</dbReference>
<dbReference type="EMBL" id="PQXI01000162">
    <property type="protein sequence ID" value="TGO22583.1"/>
    <property type="molecule type" value="Genomic_DNA"/>
</dbReference>
<evidence type="ECO:0000313" key="2">
    <source>
        <dbReference type="EMBL" id="TGO22583.1"/>
    </source>
</evidence>
<keyword evidence="3" id="KW-1185">Reference proteome</keyword>
<reference evidence="2 3" key="1">
    <citation type="submission" date="2017-12" db="EMBL/GenBank/DDBJ databases">
        <title>Comparative genomics of Botrytis spp.</title>
        <authorList>
            <person name="Valero-Jimenez C.A."/>
            <person name="Tapia P."/>
            <person name="Veloso J."/>
            <person name="Silva-Moreno E."/>
            <person name="Staats M."/>
            <person name="Valdes J.H."/>
            <person name="Van Kan J.A.L."/>
        </authorList>
    </citation>
    <scope>NUCLEOTIDE SEQUENCE [LARGE SCALE GENOMIC DNA]</scope>
    <source>
        <strain evidence="2 3">Bp0003</strain>
    </source>
</reference>
<gene>
    <name evidence="2" type="ORF">BPAE_0162g00190</name>
</gene>
<evidence type="ECO:0000313" key="3">
    <source>
        <dbReference type="Proteomes" id="UP000297910"/>
    </source>
</evidence>
<feature type="chain" id="PRO_5021337912" evidence="1">
    <location>
        <begin position="18"/>
        <end position="123"/>
    </location>
</feature>